<evidence type="ECO:0000256" key="3">
    <source>
        <dbReference type="ARBA" id="ARBA00004721"/>
    </source>
</evidence>
<keyword evidence="11" id="KW-0503">Monooxygenase</keyword>
<dbReference type="InterPro" id="IPR036396">
    <property type="entry name" value="Cyt_P450_sf"/>
</dbReference>
<dbReference type="EMBL" id="ML769518">
    <property type="protein sequence ID" value="KAE9396154.1"/>
    <property type="molecule type" value="Genomic_DNA"/>
</dbReference>
<dbReference type="PANTHER" id="PTHR24305">
    <property type="entry name" value="CYTOCHROME P450"/>
    <property type="match status" value="1"/>
</dbReference>
<evidence type="ECO:0000313" key="15">
    <source>
        <dbReference type="Proteomes" id="UP000799118"/>
    </source>
</evidence>
<evidence type="ECO:0000256" key="9">
    <source>
        <dbReference type="ARBA" id="ARBA00023002"/>
    </source>
</evidence>
<keyword evidence="6" id="KW-0812">Transmembrane</keyword>
<comment type="pathway">
    <text evidence="3">Secondary metabolite biosynthesis; terpenoid biosynthesis.</text>
</comment>
<dbReference type="GO" id="GO:0004497">
    <property type="term" value="F:monooxygenase activity"/>
    <property type="evidence" value="ECO:0007669"/>
    <property type="project" value="UniProtKB-KW"/>
</dbReference>
<evidence type="ECO:0000256" key="11">
    <source>
        <dbReference type="ARBA" id="ARBA00023033"/>
    </source>
</evidence>
<dbReference type="AlphaFoldDB" id="A0A6A4HGB3"/>
<proteinExistence type="inferred from homology"/>
<evidence type="ECO:0000256" key="8">
    <source>
        <dbReference type="ARBA" id="ARBA00022989"/>
    </source>
</evidence>
<dbReference type="GO" id="GO:0005506">
    <property type="term" value="F:iron ion binding"/>
    <property type="evidence" value="ECO:0007669"/>
    <property type="project" value="InterPro"/>
</dbReference>
<dbReference type="SUPFAM" id="SSF48264">
    <property type="entry name" value="Cytochrome P450"/>
    <property type="match status" value="1"/>
</dbReference>
<reference evidence="14" key="1">
    <citation type="journal article" date="2019" name="Environ. Microbiol.">
        <title>Fungal ecological strategies reflected in gene transcription - a case study of two litter decomposers.</title>
        <authorList>
            <person name="Barbi F."/>
            <person name="Kohler A."/>
            <person name="Barry K."/>
            <person name="Baskaran P."/>
            <person name="Daum C."/>
            <person name="Fauchery L."/>
            <person name="Ihrmark K."/>
            <person name="Kuo A."/>
            <person name="LaButti K."/>
            <person name="Lipzen A."/>
            <person name="Morin E."/>
            <person name="Grigoriev I.V."/>
            <person name="Henrissat B."/>
            <person name="Lindahl B."/>
            <person name="Martin F."/>
        </authorList>
    </citation>
    <scope>NUCLEOTIDE SEQUENCE</scope>
    <source>
        <strain evidence="14">JB14</strain>
    </source>
</reference>
<evidence type="ECO:0000256" key="12">
    <source>
        <dbReference type="ARBA" id="ARBA00023136"/>
    </source>
</evidence>
<evidence type="ECO:0000256" key="4">
    <source>
        <dbReference type="ARBA" id="ARBA00010617"/>
    </source>
</evidence>
<dbReference type="OrthoDB" id="1470350at2759"/>
<dbReference type="Pfam" id="PF00067">
    <property type="entry name" value="p450"/>
    <property type="match status" value="2"/>
</dbReference>
<keyword evidence="7 13" id="KW-0479">Metal-binding</keyword>
<keyword evidence="12" id="KW-0472">Membrane</keyword>
<dbReference type="PANTHER" id="PTHR24305:SF166">
    <property type="entry name" value="CYTOCHROME P450 12A4, MITOCHONDRIAL-RELATED"/>
    <property type="match status" value="1"/>
</dbReference>
<dbReference type="InterPro" id="IPR050121">
    <property type="entry name" value="Cytochrome_P450_monoxygenase"/>
</dbReference>
<sequence length="410" mass="46279">MFNDIAQKLENALNKRVQNGPTEASIDLLGWMARTALELIGQSGFGYSFDNMEDDVPKHKYSLVIKDLVQAGVGSTIFTRTLLMNAVPWKAVHEVRDMVMYRHEFSVKVYEEKKRALEEGDEAVMRQLGQGKDILMKDNIDADAEDKLNEDEIIAQVFLSSPSYSPKSDLFLLDVTWISRTFIFAAMDTTSNAMSRILQLLTVHPDVQDKMRQEISQARRERQGENLSYDELVTLPYLDAVCRETMRLYPPVAHVLRRATEDSVVPLSKPVRGIDGQEITEVIVPKGTMVDISIINSNRNTDFWGSDAMEWNPSDGSLPFRILSLMPRSQESTLICKPDTFQTWYFDSELTDCVLSNSMTFIGGSRSCIGFKFSQLEMKVIISMLVEKFNPVVVGGDGHPKLPLLVESAK</sequence>
<dbReference type="GO" id="GO:0016705">
    <property type="term" value="F:oxidoreductase activity, acting on paired donors, with incorporation or reduction of molecular oxygen"/>
    <property type="evidence" value="ECO:0007669"/>
    <property type="project" value="InterPro"/>
</dbReference>
<keyword evidence="15" id="KW-1185">Reference proteome</keyword>
<comment type="similarity">
    <text evidence="4">Belongs to the cytochrome P450 family.</text>
</comment>
<dbReference type="InterPro" id="IPR001128">
    <property type="entry name" value="Cyt_P450"/>
</dbReference>
<comment type="cofactor">
    <cofactor evidence="1 13">
        <name>heme</name>
        <dbReference type="ChEBI" id="CHEBI:30413"/>
    </cofactor>
</comment>
<dbReference type="GO" id="GO:0016020">
    <property type="term" value="C:membrane"/>
    <property type="evidence" value="ECO:0007669"/>
    <property type="project" value="UniProtKB-SubCell"/>
</dbReference>
<name>A0A6A4HGB3_9AGAR</name>
<dbReference type="InterPro" id="IPR002401">
    <property type="entry name" value="Cyt_P450_E_grp-I"/>
</dbReference>
<comment type="subcellular location">
    <subcellularLocation>
        <location evidence="2">Membrane</location>
    </subcellularLocation>
</comment>
<accession>A0A6A4HGB3</accession>
<evidence type="ECO:0000256" key="13">
    <source>
        <dbReference type="PIRSR" id="PIRSR602401-1"/>
    </source>
</evidence>
<evidence type="ECO:0000313" key="14">
    <source>
        <dbReference type="EMBL" id="KAE9396154.1"/>
    </source>
</evidence>
<keyword evidence="5 13" id="KW-0349">Heme</keyword>
<organism evidence="14 15">
    <name type="scientific">Gymnopus androsaceus JB14</name>
    <dbReference type="NCBI Taxonomy" id="1447944"/>
    <lineage>
        <taxon>Eukaryota</taxon>
        <taxon>Fungi</taxon>
        <taxon>Dikarya</taxon>
        <taxon>Basidiomycota</taxon>
        <taxon>Agaricomycotina</taxon>
        <taxon>Agaricomycetes</taxon>
        <taxon>Agaricomycetidae</taxon>
        <taxon>Agaricales</taxon>
        <taxon>Marasmiineae</taxon>
        <taxon>Omphalotaceae</taxon>
        <taxon>Gymnopus</taxon>
    </lineage>
</organism>
<gene>
    <name evidence="14" type="ORF">BT96DRAFT_996972</name>
</gene>
<dbReference type="GO" id="GO:0020037">
    <property type="term" value="F:heme binding"/>
    <property type="evidence" value="ECO:0007669"/>
    <property type="project" value="InterPro"/>
</dbReference>
<keyword evidence="10 13" id="KW-0408">Iron</keyword>
<evidence type="ECO:0000256" key="5">
    <source>
        <dbReference type="ARBA" id="ARBA00022617"/>
    </source>
</evidence>
<evidence type="ECO:0000256" key="2">
    <source>
        <dbReference type="ARBA" id="ARBA00004370"/>
    </source>
</evidence>
<keyword evidence="8" id="KW-1133">Transmembrane helix</keyword>
<dbReference type="Gene3D" id="1.10.630.10">
    <property type="entry name" value="Cytochrome P450"/>
    <property type="match status" value="1"/>
</dbReference>
<evidence type="ECO:0000256" key="6">
    <source>
        <dbReference type="ARBA" id="ARBA00022692"/>
    </source>
</evidence>
<dbReference type="Proteomes" id="UP000799118">
    <property type="component" value="Unassembled WGS sequence"/>
</dbReference>
<keyword evidence="9" id="KW-0560">Oxidoreductase</keyword>
<evidence type="ECO:0000256" key="7">
    <source>
        <dbReference type="ARBA" id="ARBA00022723"/>
    </source>
</evidence>
<protein>
    <submittedName>
        <fullName evidence="14">Cytochrome P450</fullName>
    </submittedName>
</protein>
<feature type="binding site" description="axial binding residue" evidence="13">
    <location>
        <position position="368"/>
    </location>
    <ligand>
        <name>heme</name>
        <dbReference type="ChEBI" id="CHEBI:30413"/>
    </ligand>
    <ligandPart>
        <name>Fe</name>
        <dbReference type="ChEBI" id="CHEBI:18248"/>
    </ligandPart>
</feature>
<evidence type="ECO:0000256" key="1">
    <source>
        <dbReference type="ARBA" id="ARBA00001971"/>
    </source>
</evidence>
<evidence type="ECO:0000256" key="10">
    <source>
        <dbReference type="ARBA" id="ARBA00023004"/>
    </source>
</evidence>
<dbReference type="PRINTS" id="PR00463">
    <property type="entry name" value="EP450I"/>
</dbReference>